<dbReference type="EMBL" id="SMAI01000007">
    <property type="protein sequence ID" value="TCT04329.1"/>
    <property type="molecule type" value="Genomic_DNA"/>
</dbReference>
<dbReference type="SMART" id="SM00829">
    <property type="entry name" value="PKS_ER"/>
    <property type="match status" value="1"/>
</dbReference>
<dbReference type="Pfam" id="PF00107">
    <property type="entry name" value="ADH_zinc_N"/>
    <property type="match status" value="1"/>
</dbReference>
<dbReference type="Gene3D" id="3.40.50.720">
    <property type="entry name" value="NAD(P)-binding Rossmann-like Domain"/>
    <property type="match status" value="1"/>
</dbReference>
<dbReference type="InterPro" id="IPR013149">
    <property type="entry name" value="ADH-like_C"/>
</dbReference>
<dbReference type="InterPro" id="IPR036291">
    <property type="entry name" value="NAD(P)-bd_dom_sf"/>
</dbReference>
<organism evidence="2 3">
    <name type="scientific">Aquabacter spiritensis</name>
    <dbReference type="NCBI Taxonomy" id="933073"/>
    <lineage>
        <taxon>Bacteria</taxon>
        <taxon>Pseudomonadati</taxon>
        <taxon>Pseudomonadota</taxon>
        <taxon>Alphaproteobacteria</taxon>
        <taxon>Hyphomicrobiales</taxon>
        <taxon>Xanthobacteraceae</taxon>
        <taxon>Aquabacter</taxon>
    </lineage>
</organism>
<feature type="domain" description="Enoyl reductase (ER)" evidence="1">
    <location>
        <begin position="10"/>
        <end position="322"/>
    </location>
</feature>
<keyword evidence="3" id="KW-1185">Reference proteome</keyword>
<proteinExistence type="predicted"/>
<evidence type="ECO:0000313" key="3">
    <source>
        <dbReference type="Proteomes" id="UP000294664"/>
    </source>
</evidence>
<dbReference type="Proteomes" id="UP000294664">
    <property type="component" value="Unassembled WGS sequence"/>
</dbReference>
<dbReference type="OrthoDB" id="9805883at2"/>
<dbReference type="InterPro" id="IPR020843">
    <property type="entry name" value="ER"/>
</dbReference>
<dbReference type="SUPFAM" id="SSF50129">
    <property type="entry name" value="GroES-like"/>
    <property type="match status" value="1"/>
</dbReference>
<comment type="caution">
    <text evidence="2">The sequence shown here is derived from an EMBL/GenBank/DDBJ whole genome shotgun (WGS) entry which is preliminary data.</text>
</comment>
<gene>
    <name evidence="2" type="ORF">EDC64_107146</name>
</gene>
<dbReference type="PANTHER" id="PTHR43677:SF4">
    <property type="entry name" value="QUINONE OXIDOREDUCTASE-LIKE PROTEIN 2"/>
    <property type="match status" value="1"/>
</dbReference>
<name>A0A4R3LX08_9HYPH</name>
<sequence length="326" mass="33673">MKAILCERHGPPEALVLRDIPDPVPGPGEAVVEVAAIGLNFFDTLIIRDLYQVKPPLPFSPGAEFAGHVCALGAGVEDLKVGDRVAGYMTSGAAREKVKVAAATLAPVPDGLDLVKAAGLIVTYGTALYALRDRGALKTGETLAVLGAAGGVGLAAVELGKVFGARVIACASSQDKLDFARAHGADAGINYVHEDLKLRLKEVAGEGGLDMVFDPVGGDQSEQALRALGWGGRHMVIGFAAGAIPKLPLNLLLLKNCDARGVAFGTQARKDAAWIGTAVRELIGYACAGRISAHVDATFPLARCADALDEIAARKVKGKLVLTVGT</sequence>
<accession>A0A4R3LX08</accession>
<protein>
    <submittedName>
        <fullName evidence="2">NADPH2:quinone reductase</fullName>
    </submittedName>
</protein>
<dbReference type="PANTHER" id="PTHR43677">
    <property type="entry name" value="SHORT-CHAIN DEHYDROGENASE/REDUCTASE"/>
    <property type="match status" value="1"/>
</dbReference>
<evidence type="ECO:0000259" key="1">
    <source>
        <dbReference type="SMART" id="SM00829"/>
    </source>
</evidence>
<dbReference type="RefSeq" id="WP_132032055.1">
    <property type="nucleotide sequence ID" value="NZ_SMAI01000007.1"/>
</dbReference>
<dbReference type="InterPro" id="IPR013154">
    <property type="entry name" value="ADH-like_N"/>
</dbReference>
<dbReference type="Gene3D" id="3.90.180.10">
    <property type="entry name" value="Medium-chain alcohol dehydrogenases, catalytic domain"/>
    <property type="match status" value="1"/>
</dbReference>
<dbReference type="InterPro" id="IPR051397">
    <property type="entry name" value="Zn-ADH-like_protein"/>
</dbReference>
<dbReference type="GO" id="GO:0016491">
    <property type="term" value="F:oxidoreductase activity"/>
    <property type="evidence" value="ECO:0007669"/>
    <property type="project" value="InterPro"/>
</dbReference>
<dbReference type="Pfam" id="PF08240">
    <property type="entry name" value="ADH_N"/>
    <property type="match status" value="1"/>
</dbReference>
<dbReference type="AlphaFoldDB" id="A0A4R3LX08"/>
<dbReference type="SUPFAM" id="SSF51735">
    <property type="entry name" value="NAD(P)-binding Rossmann-fold domains"/>
    <property type="match status" value="1"/>
</dbReference>
<dbReference type="InterPro" id="IPR011032">
    <property type="entry name" value="GroES-like_sf"/>
</dbReference>
<dbReference type="CDD" id="cd08241">
    <property type="entry name" value="QOR1"/>
    <property type="match status" value="1"/>
</dbReference>
<evidence type="ECO:0000313" key="2">
    <source>
        <dbReference type="EMBL" id="TCT04329.1"/>
    </source>
</evidence>
<reference evidence="2 3" key="1">
    <citation type="submission" date="2019-03" db="EMBL/GenBank/DDBJ databases">
        <title>Genomic Encyclopedia of Type Strains, Phase IV (KMG-IV): sequencing the most valuable type-strain genomes for metagenomic binning, comparative biology and taxonomic classification.</title>
        <authorList>
            <person name="Goeker M."/>
        </authorList>
    </citation>
    <scope>NUCLEOTIDE SEQUENCE [LARGE SCALE GENOMIC DNA]</scope>
    <source>
        <strain evidence="2 3">DSM 9035</strain>
    </source>
</reference>